<proteinExistence type="predicted"/>
<keyword evidence="7" id="KW-1185">Reference proteome</keyword>
<dbReference type="GO" id="GO:0004016">
    <property type="term" value="F:adenylate cyclase activity"/>
    <property type="evidence" value="ECO:0007669"/>
    <property type="project" value="TreeGrafter"/>
</dbReference>
<evidence type="ECO:0000256" key="1">
    <source>
        <dbReference type="ARBA" id="ARBA00012202"/>
    </source>
</evidence>
<sequence>MAFLHSHGITHGRLTSSNCVIDDRWVTKVTGIYHNKCLIPTVIMVCADYGLPALRYGEESGEEEEEEAGEQLQRIVPKVYRAPEVRDLPPQKPSSSQPADVYSYAIILYEIATGMDPHSENTWQLDANFKPKINQGQLSNTKCPCSQDYLNVSPTSPSSRA</sequence>
<gene>
    <name evidence="6" type="ORF">GBAR_LOCUS6541</name>
</gene>
<protein>
    <recommendedName>
        <fullName evidence="1">guanylate cyclase</fullName>
        <ecNumber evidence="1">4.6.1.2</ecNumber>
    </recommendedName>
</protein>
<dbReference type="GO" id="GO:0005524">
    <property type="term" value="F:ATP binding"/>
    <property type="evidence" value="ECO:0007669"/>
    <property type="project" value="InterPro"/>
</dbReference>
<dbReference type="AlphaFoldDB" id="A0AA35RFL3"/>
<keyword evidence="2" id="KW-0547">Nucleotide-binding</keyword>
<dbReference type="SUPFAM" id="SSF56112">
    <property type="entry name" value="Protein kinase-like (PK-like)"/>
    <property type="match status" value="1"/>
</dbReference>
<dbReference type="PANTHER" id="PTHR11920:SF507">
    <property type="entry name" value="GUANYLATE CYCLASE"/>
    <property type="match status" value="1"/>
</dbReference>
<feature type="domain" description="Protein kinase" evidence="5">
    <location>
        <begin position="1"/>
        <end position="161"/>
    </location>
</feature>
<comment type="caution">
    <text evidence="6">The sequence shown here is derived from an EMBL/GenBank/DDBJ whole genome shotgun (WGS) entry which is preliminary data.</text>
</comment>
<name>A0AA35RFL3_GEOBA</name>
<organism evidence="6 7">
    <name type="scientific">Geodia barretti</name>
    <name type="common">Barrett's horny sponge</name>
    <dbReference type="NCBI Taxonomy" id="519541"/>
    <lineage>
        <taxon>Eukaryota</taxon>
        <taxon>Metazoa</taxon>
        <taxon>Porifera</taxon>
        <taxon>Demospongiae</taxon>
        <taxon>Heteroscleromorpha</taxon>
        <taxon>Tetractinellida</taxon>
        <taxon>Astrophorina</taxon>
        <taxon>Geodiidae</taxon>
        <taxon>Geodia</taxon>
    </lineage>
</organism>
<dbReference type="PROSITE" id="PS50011">
    <property type="entry name" value="PROTEIN_KINASE_DOM"/>
    <property type="match status" value="1"/>
</dbReference>
<keyword evidence="3" id="KW-0456">Lyase</keyword>
<dbReference type="PANTHER" id="PTHR11920">
    <property type="entry name" value="GUANYLYL CYCLASE"/>
    <property type="match status" value="1"/>
</dbReference>
<evidence type="ECO:0000256" key="2">
    <source>
        <dbReference type="ARBA" id="ARBA00022741"/>
    </source>
</evidence>
<evidence type="ECO:0000259" key="5">
    <source>
        <dbReference type="PROSITE" id="PS50011"/>
    </source>
</evidence>
<evidence type="ECO:0000313" key="6">
    <source>
        <dbReference type="EMBL" id="CAI8009783.1"/>
    </source>
</evidence>
<keyword evidence="6" id="KW-0675">Receptor</keyword>
<dbReference type="InterPro" id="IPR011009">
    <property type="entry name" value="Kinase-like_dom_sf"/>
</dbReference>
<dbReference type="GO" id="GO:0007168">
    <property type="term" value="P:receptor guanylyl cyclase signaling pathway"/>
    <property type="evidence" value="ECO:0007669"/>
    <property type="project" value="TreeGrafter"/>
</dbReference>
<dbReference type="GO" id="GO:0001653">
    <property type="term" value="F:peptide receptor activity"/>
    <property type="evidence" value="ECO:0007669"/>
    <property type="project" value="TreeGrafter"/>
</dbReference>
<keyword evidence="4" id="KW-0141">cGMP biosynthesis</keyword>
<dbReference type="Gene3D" id="1.10.510.10">
    <property type="entry name" value="Transferase(Phosphotransferase) domain 1"/>
    <property type="match status" value="1"/>
</dbReference>
<reference evidence="6" key="1">
    <citation type="submission" date="2023-03" db="EMBL/GenBank/DDBJ databases">
        <authorList>
            <person name="Steffen K."/>
            <person name="Cardenas P."/>
        </authorList>
    </citation>
    <scope>NUCLEOTIDE SEQUENCE</scope>
</reference>
<dbReference type="Proteomes" id="UP001174909">
    <property type="component" value="Unassembled WGS sequence"/>
</dbReference>
<dbReference type="GO" id="GO:0005886">
    <property type="term" value="C:plasma membrane"/>
    <property type="evidence" value="ECO:0007669"/>
    <property type="project" value="TreeGrafter"/>
</dbReference>
<dbReference type="EC" id="4.6.1.2" evidence="1"/>
<dbReference type="EMBL" id="CASHTH010000992">
    <property type="protein sequence ID" value="CAI8009783.1"/>
    <property type="molecule type" value="Genomic_DNA"/>
</dbReference>
<dbReference type="Pfam" id="PF07714">
    <property type="entry name" value="PK_Tyr_Ser-Thr"/>
    <property type="match status" value="1"/>
</dbReference>
<dbReference type="GO" id="GO:0004383">
    <property type="term" value="F:guanylate cyclase activity"/>
    <property type="evidence" value="ECO:0007669"/>
    <property type="project" value="UniProtKB-EC"/>
</dbReference>
<evidence type="ECO:0000313" key="7">
    <source>
        <dbReference type="Proteomes" id="UP001174909"/>
    </source>
</evidence>
<dbReference type="GO" id="GO:0004672">
    <property type="term" value="F:protein kinase activity"/>
    <property type="evidence" value="ECO:0007669"/>
    <property type="project" value="InterPro"/>
</dbReference>
<accession>A0AA35RFL3</accession>
<dbReference type="InterPro" id="IPR000719">
    <property type="entry name" value="Prot_kinase_dom"/>
</dbReference>
<evidence type="ECO:0000256" key="4">
    <source>
        <dbReference type="ARBA" id="ARBA00023293"/>
    </source>
</evidence>
<dbReference type="InterPro" id="IPR050401">
    <property type="entry name" value="Cyclic_nucleotide_synthase"/>
</dbReference>
<dbReference type="InterPro" id="IPR001245">
    <property type="entry name" value="Ser-Thr/Tyr_kinase_cat_dom"/>
</dbReference>
<evidence type="ECO:0000256" key="3">
    <source>
        <dbReference type="ARBA" id="ARBA00023239"/>
    </source>
</evidence>